<dbReference type="InterPro" id="IPR015943">
    <property type="entry name" value="WD40/YVTN_repeat-like_dom_sf"/>
</dbReference>
<reference evidence="2 3" key="1">
    <citation type="submission" date="2022-01" db="EMBL/GenBank/DDBJ databases">
        <authorList>
            <person name="Riesco R."/>
            <person name="Trujillo M.E."/>
        </authorList>
    </citation>
    <scope>NUCLEOTIDE SEQUENCE [LARGE SCALE GENOMIC DNA]</scope>
    <source>
        <strain evidence="2 3">NIE79</strain>
    </source>
</reference>
<keyword evidence="3" id="KW-1185">Reference proteome</keyword>
<dbReference type="SUPFAM" id="SSF50998">
    <property type="entry name" value="Quinoprotein alcohol dehydrogenase-like"/>
    <property type="match status" value="1"/>
</dbReference>
<gene>
    <name evidence="2" type="ORF">NIE79_001882</name>
</gene>
<evidence type="ECO:0000313" key="3">
    <source>
        <dbReference type="Proteomes" id="UP001201629"/>
    </source>
</evidence>
<evidence type="ECO:0000313" key="2">
    <source>
        <dbReference type="EMBL" id="MCG5443740.1"/>
    </source>
</evidence>
<accession>A0ABS9N281</accession>
<protein>
    <submittedName>
        <fullName evidence="2">PQQ-like beta-propeller repeat protein</fullName>
    </submittedName>
</protein>
<name>A0ABS9N281_9ACTN</name>
<sequence>MTEGRSLSIIELGEIRDEPTSAPPVRRPRAAGRRLRSATVLLLSLVVLSGATPPPQRAVSVVPASRTATAYLAGDGVFVVDPPTPDGARYLTAYAQPAPTGAGVRRRWQAPLARTGDYLDVRVEQGLVLAMAVSAPNRLFQTTAFDAATGRQRWQHPGAPQPTTGGGLLVTDGREDGSGAMRGVEPDTGRMLFSVPIPPAASPTYHVTPEGQVDRFVLLQPTGEVQVYDAGTGQLLRSIDTLTGDRSAYQRVQVVDDLLLLVPPGSTRLVSFGLAELEPRWTAEVTLVSHVLDCAGLLCAVPQTGGLQVLDPATGAVRWSEPGQDNLADVRYGRLLMARPGQGYTVRDANTGQVRTELGAWSLLPVLRADDPLVGVRRGDDGRMVIAELDLAAGLPRIVDVLPGIAGSCQASLPVLLCQRLDGTTALWRLT</sequence>
<comment type="caution">
    <text evidence="2">The sequence shown here is derived from an EMBL/GenBank/DDBJ whole genome shotgun (WGS) entry which is preliminary data.</text>
</comment>
<dbReference type="Pfam" id="PF13360">
    <property type="entry name" value="PQQ_2"/>
    <property type="match status" value="1"/>
</dbReference>
<proteinExistence type="predicted"/>
<dbReference type="Proteomes" id="UP001201629">
    <property type="component" value="Unassembled WGS sequence"/>
</dbReference>
<evidence type="ECO:0000259" key="1">
    <source>
        <dbReference type="Pfam" id="PF13360"/>
    </source>
</evidence>
<dbReference type="EMBL" id="JAKKFD010000020">
    <property type="protein sequence ID" value="MCG5443740.1"/>
    <property type="molecule type" value="Genomic_DNA"/>
</dbReference>
<dbReference type="Gene3D" id="2.130.10.10">
    <property type="entry name" value="YVTN repeat-like/Quinoprotein amine dehydrogenase"/>
    <property type="match status" value="1"/>
</dbReference>
<dbReference type="RefSeq" id="WP_238678911.1">
    <property type="nucleotide sequence ID" value="NZ_JAKKFD010000020.1"/>
</dbReference>
<organism evidence="2 3">
    <name type="scientific">Micromonospora trifolii</name>
    <dbReference type="NCBI Taxonomy" id="2911208"/>
    <lineage>
        <taxon>Bacteria</taxon>
        <taxon>Bacillati</taxon>
        <taxon>Actinomycetota</taxon>
        <taxon>Actinomycetes</taxon>
        <taxon>Micromonosporales</taxon>
        <taxon>Micromonosporaceae</taxon>
        <taxon>Micromonospora</taxon>
    </lineage>
</organism>
<dbReference type="InterPro" id="IPR011047">
    <property type="entry name" value="Quinoprotein_ADH-like_sf"/>
</dbReference>
<dbReference type="InterPro" id="IPR002372">
    <property type="entry name" value="PQQ_rpt_dom"/>
</dbReference>
<feature type="domain" description="Pyrrolo-quinoline quinone repeat" evidence="1">
    <location>
        <begin position="107"/>
        <end position="320"/>
    </location>
</feature>